<comment type="similarity">
    <text evidence="2 8">Belongs to the EMP24/GP25L family.</text>
</comment>
<evidence type="ECO:0000313" key="11">
    <source>
        <dbReference type="EMBL" id="CAH8389485.1"/>
    </source>
</evidence>
<accession>A0ABC8M1F2</accession>
<dbReference type="EMBL" id="CAKOAT010837376">
    <property type="protein sequence ID" value="CAH8389485.1"/>
    <property type="molecule type" value="Genomic_DNA"/>
</dbReference>
<evidence type="ECO:0000256" key="1">
    <source>
        <dbReference type="ARBA" id="ARBA00004479"/>
    </source>
</evidence>
<gene>
    <name evidence="11" type="ORF">ERUC_LOCUS41968</name>
</gene>
<evidence type="ECO:0000256" key="9">
    <source>
        <dbReference type="SAM" id="SignalP"/>
    </source>
</evidence>
<keyword evidence="5" id="KW-1133">Transmembrane helix</keyword>
<keyword evidence="3 8" id="KW-0812">Transmembrane</keyword>
<dbReference type="SMART" id="SM01190">
    <property type="entry name" value="EMP24_GP25L"/>
    <property type="match status" value="1"/>
</dbReference>
<evidence type="ECO:0000256" key="8">
    <source>
        <dbReference type="RuleBase" id="RU003827"/>
    </source>
</evidence>
<dbReference type="Pfam" id="PF01105">
    <property type="entry name" value="EMP24_GP25L"/>
    <property type="match status" value="1"/>
</dbReference>
<evidence type="ECO:0000256" key="6">
    <source>
        <dbReference type="ARBA" id="ARBA00023054"/>
    </source>
</evidence>
<keyword evidence="4 9" id="KW-0732">Signal</keyword>
<evidence type="ECO:0000259" key="10">
    <source>
        <dbReference type="PROSITE" id="PS50866"/>
    </source>
</evidence>
<dbReference type="PANTHER" id="PTHR22811">
    <property type="entry name" value="TRANSMEMBRANE EMP24 DOMAIN-CONTAINING PROTEIN"/>
    <property type="match status" value="1"/>
</dbReference>
<comment type="caution">
    <text evidence="11">The sequence shown here is derived from an EMBL/GenBank/DDBJ whole genome shotgun (WGS) entry which is preliminary data.</text>
</comment>
<dbReference type="PROSITE" id="PS50866">
    <property type="entry name" value="GOLD"/>
    <property type="match status" value="1"/>
</dbReference>
<name>A0ABC8M1F2_ERUVS</name>
<comment type="subcellular location">
    <subcellularLocation>
        <location evidence="1 8">Membrane</location>
        <topology evidence="1 8">Single-pass type I membrane protein</topology>
    </subcellularLocation>
</comment>
<dbReference type="InterPro" id="IPR015720">
    <property type="entry name" value="Emp24-like"/>
</dbReference>
<evidence type="ECO:0000256" key="3">
    <source>
        <dbReference type="ARBA" id="ARBA00022692"/>
    </source>
</evidence>
<protein>
    <recommendedName>
        <fullName evidence="10">GOLD domain-containing protein</fullName>
    </recommendedName>
</protein>
<keyword evidence="6" id="KW-0175">Coiled coil</keyword>
<dbReference type="GO" id="GO:0016020">
    <property type="term" value="C:membrane"/>
    <property type="evidence" value="ECO:0007669"/>
    <property type="project" value="UniProtKB-SubCell"/>
</dbReference>
<organism evidence="11 12">
    <name type="scientific">Eruca vesicaria subsp. sativa</name>
    <name type="common">Garden rocket</name>
    <name type="synonym">Eruca sativa</name>
    <dbReference type="NCBI Taxonomy" id="29727"/>
    <lineage>
        <taxon>Eukaryota</taxon>
        <taxon>Viridiplantae</taxon>
        <taxon>Streptophyta</taxon>
        <taxon>Embryophyta</taxon>
        <taxon>Tracheophyta</taxon>
        <taxon>Spermatophyta</taxon>
        <taxon>Magnoliopsida</taxon>
        <taxon>eudicotyledons</taxon>
        <taxon>Gunneridae</taxon>
        <taxon>Pentapetalae</taxon>
        <taxon>rosids</taxon>
        <taxon>malvids</taxon>
        <taxon>Brassicales</taxon>
        <taxon>Brassicaceae</taxon>
        <taxon>Brassiceae</taxon>
        <taxon>Eruca</taxon>
    </lineage>
</organism>
<evidence type="ECO:0000256" key="5">
    <source>
        <dbReference type="ARBA" id="ARBA00022989"/>
    </source>
</evidence>
<reference evidence="11 12" key="1">
    <citation type="submission" date="2022-03" db="EMBL/GenBank/DDBJ databases">
        <authorList>
            <person name="Macdonald S."/>
            <person name="Ahmed S."/>
            <person name="Newling K."/>
        </authorList>
    </citation>
    <scope>NUCLEOTIDE SEQUENCE [LARGE SCALE GENOMIC DNA]</scope>
</reference>
<feature type="signal peptide" evidence="9">
    <location>
        <begin position="1"/>
        <end position="25"/>
    </location>
</feature>
<keyword evidence="12" id="KW-1185">Reference proteome</keyword>
<keyword evidence="7" id="KW-0472">Membrane</keyword>
<feature type="chain" id="PRO_5044886354" description="GOLD domain-containing protein" evidence="9">
    <location>
        <begin position="26"/>
        <end position="148"/>
    </location>
</feature>
<sequence length="148" mass="16074">MASPLLVIALVCLAGGGSLLPAVEAIWLTIPSKGDKCVYEDIQANVVVVADFLCIDQDNEAGLGPTVDIRVTSAYGNEVYKKTNVTQGRFAFTTTESGTYLACLRMHHDQTHYKVDNTTAIVNLDWKMGIGTKDWDAVAKKEKIEAIP</sequence>
<evidence type="ECO:0000256" key="2">
    <source>
        <dbReference type="ARBA" id="ARBA00007104"/>
    </source>
</evidence>
<dbReference type="AlphaFoldDB" id="A0ABC8M1F2"/>
<feature type="domain" description="GOLD" evidence="10">
    <location>
        <begin position="35"/>
        <end position="130"/>
    </location>
</feature>
<evidence type="ECO:0000256" key="7">
    <source>
        <dbReference type="ARBA" id="ARBA00023136"/>
    </source>
</evidence>
<evidence type="ECO:0000313" key="12">
    <source>
        <dbReference type="Proteomes" id="UP001642260"/>
    </source>
</evidence>
<evidence type="ECO:0000256" key="4">
    <source>
        <dbReference type="ARBA" id="ARBA00022729"/>
    </source>
</evidence>
<proteinExistence type="inferred from homology"/>
<dbReference type="Proteomes" id="UP001642260">
    <property type="component" value="Unassembled WGS sequence"/>
</dbReference>
<dbReference type="InterPro" id="IPR009038">
    <property type="entry name" value="GOLD_dom"/>
</dbReference>